<evidence type="ECO:0000313" key="5">
    <source>
        <dbReference type="Proteomes" id="UP000548476"/>
    </source>
</evidence>
<feature type="region of interest" description="Disordered" evidence="1">
    <location>
        <begin position="29"/>
        <end position="54"/>
    </location>
</feature>
<protein>
    <recommendedName>
        <fullName evidence="3">Septum formation-related domain-containing protein</fullName>
    </recommendedName>
</protein>
<reference evidence="4 5" key="1">
    <citation type="submission" date="2020-08" db="EMBL/GenBank/DDBJ databases">
        <title>Genomic Encyclopedia of Type Strains, Phase IV (KMG-IV): sequencing the most valuable type-strain genomes for metagenomic binning, comparative biology and taxonomic classification.</title>
        <authorList>
            <person name="Goeker M."/>
        </authorList>
    </citation>
    <scope>NUCLEOTIDE SEQUENCE [LARGE SCALE GENOMIC DNA]</scope>
    <source>
        <strain evidence="4 5">YIM 65646</strain>
    </source>
</reference>
<accession>A0A841FML2</accession>
<evidence type="ECO:0000256" key="2">
    <source>
        <dbReference type="SAM" id="SignalP"/>
    </source>
</evidence>
<feature type="compositionally biased region" description="Pro residues" evidence="1">
    <location>
        <begin position="34"/>
        <end position="47"/>
    </location>
</feature>
<gene>
    <name evidence="4" type="ORF">HNR73_002892</name>
</gene>
<dbReference type="InterPro" id="IPR026004">
    <property type="entry name" value="Septum_form"/>
</dbReference>
<comment type="caution">
    <text evidence="4">The sequence shown here is derived from an EMBL/GenBank/DDBJ whole genome shotgun (WGS) entry which is preliminary data.</text>
</comment>
<name>A0A841FML2_9ACTN</name>
<dbReference type="Pfam" id="PF13845">
    <property type="entry name" value="Septum_form"/>
    <property type="match status" value="1"/>
</dbReference>
<dbReference type="AlphaFoldDB" id="A0A841FML2"/>
<evidence type="ECO:0000259" key="3">
    <source>
        <dbReference type="Pfam" id="PF13845"/>
    </source>
</evidence>
<sequence length="276" mass="28709">MPRRLRLPVVLLTVMWSLAACSHPNGAIQADAPASPPASSPPGPPLPADGAGPYGPGDCLKIDGQALDTVDCAVGHEYQVMLSQEFAGDADAYLPDVTVYRPVCTAALPVFLGSPDAEASRLETLSYLAGEAEWKAGNRWFACLIAERGPDDKPVPRTGTLAGALAAGLGELRRCLVDEPATKDATVTVPCDRPHRSEAVPGVLVLGSPADPAPGIPEMADRAVDHCEARVAAYLGDEREGVTAAADLPLPDLWPNGSNRAVCYAVTEEAVTGTLV</sequence>
<feature type="domain" description="Septum formation-related" evidence="3">
    <location>
        <begin position="57"/>
        <end position="263"/>
    </location>
</feature>
<organism evidence="4 5">
    <name type="scientific">Phytomonospora endophytica</name>
    <dbReference type="NCBI Taxonomy" id="714109"/>
    <lineage>
        <taxon>Bacteria</taxon>
        <taxon>Bacillati</taxon>
        <taxon>Actinomycetota</taxon>
        <taxon>Actinomycetes</taxon>
        <taxon>Micromonosporales</taxon>
        <taxon>Micromonosporaceae</taxon>
        <taxon>Phytomonospora</taxon>
    </lineage>
</organism>
<dbReference type="RefSeq" id="WP_184787876.1">
    <property type="nucleotide sequence ID" value="NZ_BONT01000059.1"/>
</dbReference>
<feature type="chain" id="PRO_5039195116" description="Septum formation-related domain-containing protein" evidence="2">
    <location>
        <begin position="23"/>
        <end position="276"/>
    </location>
</feature>
<feature type="signal peptide" evidence="2">
    <location>
        <begin position="1"/>
        <end position="22"/>
    </location>
</feature>
<proteinExistence type="predicted"/>
<dbReference type="PROSITE" id="PS51257">
    <property type="entry name" value="PROKAR_LIPOPROTEIN"/>
    <property type="match status" value="1"/>
</dbReference>
<dbReference type="Proteomes" id="UP000548476">
    <property type="component" value="Unassembled WGS sequence"/>
</dbReference>
<keyword evidence="5" id="KW-1185">Reference proteome</keyword>
<keyword evidence="2" id="KW-0732">Signal</keyword>
<dbReference type="EMBL" id="JACHGT010000005">
    <property type="protein sequence ID" value="MBB6035038.1"/>
    <property type="molecule type" value="Genomic_DNA"/>
</dbReference>
<evidence type="ECO:0000256" key="1">
    <source>
        <dbReference type="SAM" id="MobiDB-lite"/>
    </source>
</evidence>
<evidence type="ECO:0000313" key="4">
    <source>
        <dbReference type="EMBL" id="MBB6035038.1"/>
    </source>
</evidence>